<feature type="non-terminal residue" evidence="2">
    <location>
        <position position="1"/>
    </location>
</feature>
<dbReference type="Proteomes" id="UP000747399">
    <property type="component" value="Unassembled WGS sequence"/>
</dbReference>
<accession>A0A8J4EWG5</accession>
<gene>
    <name evidence="2" type="ORF">Vafri_6172</name>
</gene>
<name>A0A8J4EWG5_9CHLO</name>
<dbReference type="InterPro" id="IPR013083">
    <property type="entry name" value="Znf_RING/FYVE/PHD"/>
</dbReference>
<evidence type="ECO:0000256" key="1">
    <source>
        <dbReference type="SAM" id="MobiDB-lite"/>
    </source>
</evidence>
<dbReference type="Pfam" id="PF13920">
    <property type="entry name" value="zf-C3HC4_3"/>
    <property type="match status" value="1"/>
</dbReference>
<dbReference type="AlphaFoldDB" id="A0A8J4EWG5"/>
<evidence type="ECO:0008006" key="4">
    <source>
        <dbReference type="Google" id="ProtNLM"/>
    </source>
</evidence>
<proteinExistence type="predicted"/>
<sequence length="244" mass="24878">ATTTIRPPGARGSDLESPGKVNSRDATEPMASAKEGASVISPAPCLSLIRPATSNGPCGKWLPAKSSSTSLGSTFGTSGFPSLASTLSMPQTANAPISSCVSCGRLQADPDGSRPGSSACGCSVGCSCSRSCGGSCDGDDGEAVTAAPPLQWWAGPNFPWSLAVLAEMAGDSTWRRHGDQPLSPPEFACLACMDAPRECGFLHGGTVHMGLCVQCTSRLPSTAEGALSCPVCRQPVERVIEVVF</sequence>
<protein>
    <recommendedName>
        <fullName evidence="4">RING-type domain-containing protein</fullName>
    </recommendedName>
</protein>
<reference evidence="2" key="1">
    <citation type="journal article" date="2021" name="Proc. Natl. Acad. Sci. U.S.A.">
        <title>Three genomes in the algal genus Volvox reveal the fate of a haploid sex-determining region after a transition to homothallism.</title>
        <authorList>
            <person name="Yamamoto K."/>
            <person name="Hamaji T."/>
            <person name="Kawai-Toyooka H."/>
            <person name="Matsuzaki R."/>
            <person name="Takahashi F."/>
            <person name="Nishimura Y."/>
            <person name="Kawachi M."/>
            <person name="Noguchi H."/>
            <person name="Minakuchi Y."/>
            <person name="Umen J.G."/>
            <person name="Toyoda A."/>
            <person name="Nozaki H."/>
        </authorList>
    </citation>
    <scope>NUCLEOTIDE SEQUENCE</scope>
    <source>
        <strain evidence="2">NIES-3780</strain>
    </source>
</reference>
<organism evidence="2 3">
    <name type="scientific">Volvox africanus</name>
    <dbReference type="NCBI Taxonomy" id="51714"/>
    <lineage>
        <taxon>Eukaryota</taxon>
        <taxon>Viridiplantae</taxon>
        <taxon>Chlorophyta</taxon>
        <taxon>core chlorophytes</taxon>
        <taxon>Chlorophyceae</taxon>
        <taxon>CS clade</taxon>
        <taxon>Chlamydomonadales</taxon>
        <taxon>Volvocaceae</taxon>
        <taxon>Volvox</taxon>
    </lineage>
</organism>
<dbReference type="Gene3D" id="3.30.40.10">
    <property type="entry name" value="Zinc/RING finger domain, C3HC4 (zinc finger)"/>
    <property type="match status" value="1"/>
</dbReference>
<keyword evidence="3" id="KW-1185">Reference proteome</keyword>
<feature type="region of interest" description="Disordered" evidence="1">
    <location>
        <begin position="1"/>
        <end position="37"/>
    </location>
</feature>
<evidence type="ECO:0000313" key="2">
    <source>
        <dbReference type="EMBL" id="GIL49860.1"/>
    </source>
</evidence>
<dbReference type="EMBL" id="BNCO01000008">
    <property type="protein sequence ID" value="GIL49860.1"/>
    <property type="molecule type" value="Genomic_DNA"/>
</dbReference>
<comment type="caution">
    <text evidence="2">The sequence shown here is derived from an EMBL/GenBank/DDBJ whole genome shotgun (WGS) entry which is preliminary data.</text>
</comment>
<evidence type="ECO:0000313" key="3">
    <source>
        <dbReference type="Proteomes" id="UP000747399"/>
    </source>
</evidence>